<reference evidence="1" key="1">
    <citation type="submission" date="2022-02" db="EMBL/GenBank/DDBJ databases">
        <title>Plant Genome Project.</title>
        <authorList>
            <person name="Zhang R.-G."/>
        </authorList>
    </citation>
    <scope>NUCLEOTIDE SEQUENCE</scope>
    <source>
        <strain evidence="1">AT1</strain>
    </source>
</reference>
<gene>
    <name evidence="1" type="ORF">RHMOL_Rhmol13G0227000</name>
</gene>
<dbReference type="Proteomes" id="UP001062846">
    <property type="component" value="Chromosome 13"/>
</dbReference>
<name>A0ACC0L9T7_RHOML</name>
<evidence type="ECO:0000313" key="2">
    <source>
        <dbReference type="Proteomes" id="UP001062846"/>
    </source>
</evidence>
<accession>A0ACC0L9T7</accession>
<evidence type="ECO:0000313" key="1">
    <source>
        <dbReference type="EMBL" id="KAI8525395.1"/>
    </source>
</evidence>
<organism evidence="1 2">
    <name type="scientific">Rhododendron molle</name>
    <name type="common">Chinese azalea</name>
    <name type="synonym">Azalea mollis</name>
    <dbReference type="NCBI Taxonomy" id="49168"/>
    <lineage>
        <taxon>Eukaryota</taxon>
        <taxon>Viridiplantae</taxon>
        <taxon>Streptophyta</taxon>
        <taxon>Embryophyta</taxon>
        <taxon>Tracheophyta</taxon>
        <taxon>Spermatophyta</taxon>
        <taxon>Magnoliopsida</taxon>
        <taxon>eudicotyledons</taxon>
        <taxon>Gunneridae</taxon>
        <taxon>Pentapetalae</taxon>
        <taxon>asterids</taxon>
        <taxon>Ericales</taxon>
        <taxon>Ericaceae</taxon>
        <taxon>Ericoideae</taxon>
        <taxon>Rhodoreae</taxon>
        <taxon>Rhododendron</taxon>
    </lineage>
</organism>
<dbReference type="EMBL" id="CM046400">
    <property type="protein sequence ID" value="KAI8525395.1"/>
    <property type="molecule type" value="Genomic_DNA"/>
</dbReference>
<sequence length="626" mass="71406">MNHEVDHTGQKLIGSSSGEAKEEEEKENKDGDDEEGKVVEEGMLPPPKRPRNQCLDQISTLHDSLILHILSFLPMEDVVRTGTLSKRWEYLWTCASTLVFKRKEFDLNNIDRFATFVNRTLLLCTCSNIKKFVPQFRHHPDVECFPPDTDLWIRVATQNNVEELYLRFGGFTEVHRLPQRLFTNSTLRILSASNCIIVPGGGISWRFLKSLTFEYAEFSDGALAKILLGCPVLEFLKIHMFSGARRMDINSASLKMLVVHFCMIEDDEYAAVEISAPNLQVLELGDVWPRTFRIVNVSSLVRAELNFSGGEFSDDHENMHNQSLELLEILKHVNQLHLGDWSIQVLSVGELKGLPSPKSTCKVLTIKSHIMKWDFPGILSLLRGLPDLEKLVVDLTSCKYKALFIFCKKFLDSCNSDGEDPWTSHKSSFFQLMHLMTVEIVGFKELREGFQLRLVQFLLQNAVVLEKMVIKIGKSGYNQCSTCSLSQEFVRLTQRLLGLLRASPRAVVLISCFPLVIVLSAHLVFFIDEHSAETMNHEGDYSDHEGKEEEEEEEEDEEEEEEEEGDEEEEEEDGGGIMMPPTKIPRTQSLDRINTLHDSVLLHILSFLPMEYVVGTGTLSRRWQHL</sequence>
<protein>
    <submittedName>
        <fullName evidence="1">Uncharacterized protein</fullName>
    </submittedName>
</protein>
<keyword evidence="2" id="KW-1185">Reference proteome</keyword>
<comment type="caution">
    <text evidence="1">The sequence shown here is derived from an EMBL/GenBank/DDBJ whole genome shotgun (WGS) entry which is preliminary data.</text>
</comment>
<proteinExistence type="predicted"/>